<dbReference type="RefSeq" id="XP_029313254.1">
    <property type="nucleotide sequence ID" value="XM_029457394.1"/>
</dbReference>
<dbReference type="InterPro" id="IPR051999">
    <property type="entry name" value="Mediator_complex_subunit_1"/>
</dbReference>
<dbReference type="CTD" id="553663"/>
<evidence type="ECO:0000259" key="10">
    <source>
        <dbReference type="Pfam" id="PF10744"/>
    </source>
</evidence>
<evidence type="ECO:0000313" key="11">
    <source>
        <dbReference type="Proteomes" id="UP000504630"/>
    </source>
</evidence>
<evidence type="ECO:0000256" key="2">
    <source>
        <dbReference type="ARBA" id="ARBA00006210"/>
    </source>
</evidence>
<comment type="function">
    <text evidence="9">Component of the Mediator complex, a coactivator involved in the regulated transcription of nearly all RNA polymerase II-dependent genes. Mediator functions as a bridge to convey information from gene-specific regulatory proteins to the basal RNA polymerase II transcription machinery. Mediator is recruited to promoters by direct interactions with regulatory proteins and serves as a scaffold for the assembly of a functional preinitiation complex with RNA polymerase II and the general transcription factors.</text>
</comment>
<keyword evidence="6 9" id="KW-0804">Transcription</keyword>
<accession>A0A6J2RTI2</accession>
<dbReference type="GO" id="GO:0042809">
    <property type="term" value="F:nuclear vitamin D receptor binding"/>
    <property type="evidence" value="ECO:0007669"/>
    <property type="project" value="TreeGrafter"/>
</dbReference>
<dbReference type="Proteomes" id="UP000504630">
    <property type="component" value="Chromosome 20"/>
</dbReference>
<keyword evidence="11" id="KW-1185">Reference proteome</keyword>
<reference evidence="12" key="1">
    <citation type="submission" date="2025-08" db="UniProtKB">
        <authorList>
            <consortium name="RefSeq"/>
        </authorList>
    </citation>
    <scope>IDENTIFICATION</scope>
</reference>
<evidence type="ECO:0000256" key="8">
    <source>
        <dbReference type="ARBA" id="ARBA00031254"/>
    </source>
</evidence>
<organism evidence="11 12">
    <name type="scientific">Cottoperca gobio</name>
    <name type="common">Frogmouth</name>
    <name type="synonym">Aphritis gobio</name>
    <dbReference type="NCBI Taxonomy" id="56716"/>
    <lineage>
        <taxon>Eukaryota</taxon>
        <taxon>Metazoa</taxon>
        <taxon>Chordata</taxon>
        <taxon>Craniata</taxon>
        <taxon>Vertebrata</taxon>
        <taxon>Euteleostomi</taxon>
        <taxon>Actinopterygii</taxon>
        <taxon>Neopterygii</taxon>
        <taxon>Teleostei</taxon>
        <taxon>Neoteleostei</taxon>
        <taxon>Acanthomorphata</taxon>
        <taxon>Eupercaria</taxon>
        <taxon>Perciformes</taxon>
        <taxon>Notothenioidei</taxon>
        <taxon>Bovichtidae</taxon>
        <taxon>Cottoperca</taxon>
    </lineage>
</organism>
<dbReference type="KEGG" id="cgob:115025294"/>
<dbReference type="InterPro" id="IPR019680">
    <property type="entry name" value="Mediator_Med1"/>
</dbReference>
<comment type="subcellular location">
    <subcellularLocation>
        <location evidence="1 9">Nucleus</location>
    </subcellularLocation>
</comment>
<feature type="domain" description="Mediator complex subunit Med1" evidence="10">
    <location>
        <begin position="66"/>
        <end position="432"/>
    </location>
</feature>
<keyword evidence="4 9" id="KW-0805">Transcription regulation</keyword>
<dbReference type="GeneID" id="115025294"/>
<dbReference type="Pfam" id="PF10744">
    <property type="entry name" value="Med1"/>
    <property type="match status" value="1"/>
</dbReference>
<keyword evidence="5 9" id="KW-0010">Activator</keyword>
<dbReference type="PANTHER" id="PTHR12881:SF4">
    <property type="entry name" value="MEDIATOR OF RNA POLYMERASE II TRANSCRIPTION SUBUNIT 1"/>
    <property type="match status" value="1"/>
</dbReference>
<evidence type="ECO:0000256" key="4">
    <source>
        <dbReference type="ARBA" id="ARBA00023015"/>
    </source>
</evidence>
<evidence type="ECO:0000256" key="7">
    <source>
        <dbReference type="ARBA" id="ARBA00023242"/>
    </source>
</evidence>
<proteinExistence type="inferred from homology"/>
<dbReference type="GO" id="GO:0003712">
    <property type="term" value="F:transcription coregulator activity"/>
    <property type="evidence" value="ECO:0007669"/>
    <property type="project" value="InterPro"/>
</dbReference>
<evidence type="ECO:0000313" key="12">
    <source>
        <dbReference type="RefSeq" id="XP_029313254.1"/>
    </source>
</evidence>
<evidence type="ECO:0000256" key="6">
    <source>
        <dbReference type="ARBA" id="ARBA00023163"/>
    </source>
</evidence>
<evidence type="ECO:0000256" key="1">
    <source>
        <dbReference type="ARBA" id="ARBA00004123"/>
    </source>
</evidence>
<dbReference type="GO" id="GO:0046966">
    <property type="term" value="F:nuclear thyroid hormone receptor binding"/>
    <property type="evidence" value="ECO:0007669"/>
    <property type="project" value="TreeGrafter"/>
</dbReference>
<dbReference type="AlphaFoldDB" id="A0A6J2RTI2"/>
<gene>
    <name evidence="12" type="primary">med1l</name>
</gene>
<evidence type="ECO:0000256" key="9">
    <source>
        <dbReference type="RuleBase" id="RU364059"/>
    </source>
</evidence>
<dbReference type="GO" id="GO:0042974">
    <property type="term" value="F:nuclear retinoic acid receptor binding"/>
    <property type="evidence" value="ECO:0007669"/>
    <property type="project" value="TreeGrafter"/>
</dbReference>
<evidence type="ECO:0000256" key="5">
    <source>
        <dbReference type="ARBA" id="ARBA00023159"/>
    </source>
</evidence>
<dbReference type="OrthoDB" id="2281547at2759"/>
<dbReference type="GO" id="GO:0016592">
    <property type="term" value="C:mediator complex"/>
    <property type="evidence" value="ECO:0007669"/>
    <property type="project" value="InterPro"/>
</dbReference>
<keyword evidence="7 9" id="KW-0539">Nucleus</keyword>
<sequence length="611" mass="66412">MLFLVETFCQISKSGTGFQEQAMKSKISDLHLKFAEKTWKETFQLVRRCMDRPKDASKPCEPLVRSLERLQEVVNVSSMNTMKSRLEMIAKQQGMGFHITEATCYLTADLFYLEVVLLPCGGVEDVKVAPHGGSPVPSESFLQLLRLKHFVEFSMKLAVLFTQYNIPGDNEIKLKLFASLHFLAKDLEQMSHLPIPNANLESAQLPVDSDPQGDKINKGRIGCLIAGKEDCPMSIQFYVTQTAGMKTPDLQITDKESIVQAALVTVAVSDVTHKLQMASVIPQPPQLDPQGSPVFLPLSDSPYEMLPACFLLKLQPAIPILLSFVNKLSQVADVAIPDVDLQWAPLPKLLMSRSPSAKIHGEILDEQDTICTVPLPGGVMHRYILPGAAWEVPGQRGAVVDSIPFTHPAHVPPLLELLRHQCAINTLLRSCITSLCARTALACDHHFEVLPESETSFSVTFHRPDTDSLAVLLVNVSASHRITCTLFGAGLGEPSLGELLSTVMKKSMSIPVTLRALYNKLEEITSARHAPGPAATAEAENDHSAPSCTAVTDSNGALTTLSQSAAVPEDSFSVSSSACYAMSAKSELLPEINTSPAVSPYPFAPGGVFLH</sequence>
<dbReference type="GO" id="GO:0097067">
    <property type="term" value="P:cellular response to thyroid hormone stimulus"/>
    <property type="evidence" value="ECO:0007669"/>
    <property type="project" value="TreeGrafter"/>
</dbReference>
<comment type="similarity">
    <text evidence="2 9">Belongs to the Mediator complex subunit 1 family.</text>
</comment>
<protein>
    <recommendedName>
        <fullName evidence="3 9">Mediator of RNA polymerase II transcription subunit 1</fullName>
    </recommendedName>
    <alternativeName>
        <fullName evidence="8 9">Mediator complex subunit 1</fullName>
    </alternativeName>
</protein>
<evidence type="ECO:0000256" key="3">
    <source>
        <dbReference type="ARBA" id="ARBA00020612"/>
    </source>
</evidence>
<dbReference type="GO" id="GO:0045944">
    <property type="term" value="P:positive regulation of transcription by RNA polymerase II"/>
    <property type="evidence" value="ECO:0007669"/>
    <property type="project" value="UniProtKB-ARBA"/>
</dbReference>
<name>A0A6J2RTI2_COTGO</name>
<dbReference type="PANTHER" id="PTHR12881">
    <property type="entry name" value="MEDIATOR OF RNA POLYMERASE II TRANSCRIPTION SUBUNIT 1"/>
    <property type="match status" value="1"/>
</dbReference>
<dbReference type="InParanoid" id="A0A6J2RTI2"/>